<dbReference type="Gene3D" id="3.40.50.1000">
    <property type="entry name" value="HAD superfamily/HAD-like"/>
    <property type="match status" value="1"/>
</dbReference>
<comment type="subcellular location">
    <subcellularLocation>
        <location evidence="1">Membrane</location>
    </subcellularLocation>
</comment>
<dbReference type="SFLD" id="SFLDS00003">
    <property type="entry name" value="Haloacid_Dehalogenase"/>
    <property type="match status" value="1"/>
</dbReference>
<dbReference type="GO" id="GO:0016887">
    <property type="term" value="F:ATP hydrolysis activity"/>
    <property type="evidence" value="ECO:0007669"/>
    <property type="project" value="InterPro"/>
</dbReference>
<protein>
    <recommendedName>
        <fullName evidence="8">Cd(2+)-exporting ATPase</fullName>
        <ecNumber evidence="8">7.2.2.21</ecNumber>
    </recommendedName>
</protein>
<dbReference type="SFLD" id="SFLDG00002">
    <property type="entry name" value="C1.7:_P-type_atpase_like"/>
    <property type="match status" value="1"/>
</dbReference>
<keyword evidence="6 10" id="KW-1133">Transmembrane helix</keyword>
<dbReference type="GO" id="GO:0016020">
    <property type="term" value="C:membrane"/>
    <property type="evidence" value="ECO:0007669"/>
    <property type="project" value="UniProtKB-SubCell"/>
</dbReference>
<evidence type="ECO:0000256" key="10">
    <source>
        <dbReference type="SAM" id="Phobius"/>
    </source>
</evidence>
<dbReference type="AlphaFoldDB" id="A0A380K5I2"/>
<name>A0A380K5I2_9STRE</name>
<proteinExistence type="inferred from homology"/>
<dbReference type="GO" id="GO:0005524">
    <property type="term" value="F:ATP binding"/>
    <property type="evidence" value="ECO:0007669"/>
    <property type="project" value="InterPro"/>
</dbReference>
<dbReference type="SUPFAM" id="SSF56784">
    <property type="entry name" value="HAD-like"/>
    <property type="match status" value="1"/>
</dbReference>
<dbReference type="NCBIfam" id="TIGR01494">
    <property type="entry name" value="ATPase_P-type"/>
    <property type="match status" value="1"/>
</dbReference>
<evidence type="ECO:0000313" key="11">
    <source>
        <dbReference type="EMBL" id="SUN59910.1"/>
    </source>
</evidence>
<keyword evidence="11" id="KW-0378">Hydrolase</keyword>
<evidence type="ECO:0000313" key="12">
    <source>
        <dbReference type="Proteomes" id="UP000254510"/>
    </source>
</evidence>
<dbReference type="PRINTS" id="PR00119">
    <property type="entry name" value="CATATPASE"/>
</dbReference>
<evidence type="ECO:0000256" key="2">
    <source>
        <dbReference type="ARBA" id="ARBA00006024"/>
    </source>
</evidence>
<dbReference type="PROSITE" id="PS00154">
    <property type="entry name" value="ATPASE_E1_E2"/>
    <property type="match status" value="1"/>
</dbReference>
<dbReference type="SFLD" id="SFLDF00027">
    <property type="entry name" value="p-type_atpase"/>
    <property type="match status" value="1"/>
</dbReference>
<accession>A0A380K5I2</accession>
<dbReference type="EMBL" id="UHFM01000006">
    <property type="protein sequence ID" value="SUN59910.1"/>
    <property type="molecule type" value="Genomic_DNA"/>
</dbReference>
<comment type="similarity">
    <text evidence="2">Belongs to the cation transport ATPase (P-type) (TC 3.A.3) family. Type IB subfamily.</text>
</comment>
<evidence type="ECO:0000256" key="3">
    <source>
        <dbReference type="ARBA" id="ARBA00022539"/>
    </source>
</evidence>
<dbReference type="PANTHER" id="PTHR48085">
    <property type="entry name" value="CADMIUM/ZINC-TRANSPORTING ATPASE HMA2-RELATED"/>
    <property type="match status" value="1"/>
</dbReference>
<dbReference type="InterPro" id="IPR044492">
    <property type="entry name" value="P_typ_ATPase_HD_dom"/>
</dbReference>
<dbReference type="InterPro" id="IPR018303">
    <property type="entry name" value="ATPase_P-typ_P_site"/>
</dbReference>
<dbReference type="EC" id="7.2.2.21" evidence="8"/>
<dbReference type="InterPro" id="IPR051014">
    <property type="entry name" value="Cation_Transport_ATPase_IB"/>
</dbReference>
<feature type="transmembrane region" description="Helical" evidence="10">
    <location>
        <begin position="293"/>
        <end position="312"/>
    </location>
</feature>
<dbReference type="InterPro" id="IPR036412">
    <property type="entry name" value="HAD-like_sf"/>
</dbReference>
<keyword evidence="5" id="KW-1278">Translocase</keyword>
<sequence>MVKGSNYLESLASLESLFFDKTGTLTEGVFEVTALHPNDITDEQLLHLASHVERFSTHPIAQSLREAYEKEADDCSITDVTEKSGYGVSAIINGHNIAVGNTKFMDSLGAKWNACSKVGTIVHVAIDGAYAGHIVISDCIKSDTKEALEQFKQAGVKHLVMLTGDRREVAEKIADDLGITDYQTELLPTDKVNELEKYLAKKSQRTTVGFVGDGINDAPVLARADVGIAMGALGSDVAIEAADVVVMNDQLSKIAKAIKIARKTICVAHENIIFSIGIKVLVLLLASLGMANMWLAIFADVGVAILATLNAMRTMTLT</sequence>
<keyword evidence="7 10" id="KW-0472">Membrane</keyword>
<reference evidence="11 12" key="1">
    <citation type="submission" date="2018-06" db="EMBL/GenBank/DDBJ databases">
        <authorList>
            <consortium name="Pathogen Informatics"/>
            <person name="Doyle S."/>
        </authorList>
    </citation>
    <scope>NUCLEOTIDE SEQUENCE [LARGE SCALE GENOMIC DNA]</scope>
    <source>
        <strain evidence="11 12">NCTC13767</strain>
    </source>
</reference>
<gene>
    <name evidence="11" type="primary">cadA_4</name>
    <name evidence="11" type="ORF">NCTC13767_01650</name>
</gene>
<evidence type="ECO:0000256" key="9">
    <source>
        <dbReference type="ARBA" id="ARBA00049338"/>
    </source>
</evidence>
<evidence type="ECO:0000256" key="4">
    <source>
        <dbReference type="ARBA" id="ARBA00022692"/>
    </source>
</evidence>
<dbReference type="Pfam" id="PF00702">
    <property type="entry name" value="Hydrolase"/>
    <property type="match status" value="1"/>
</dbReference>
<dbReference type="InterPro" id="IPR023214">
    <property type="entry name" value="HAD_sf"/>
</dbReference>
<evidence type="ECO:0000256" key="5">
    <source>
        <dbReference type="ARBA" id="ARBA00022967"/>
    </source>
</evidence>
<dbReference type="InterPro" id="IPR001757">
    <property type="entry name" value="P_typ_ATPase"/>
</dbReference>
<feature type="transmembrane region" description="Helical" evidence="10">
    <location>
        <begin position="266"/>
        <end position="287"/>
    </location>
</feature>
<organism evidence="11 12">
    <name type="scientific">Streptococcus gallolyticus</name>
    <dbReference type="NCBI Taxonomy" id="315405"/>
    <lineage>
        <taxon>Bacteria</taxon>
        <taxon>Bacillati</taxon>
        <taxon>Bacillota</taxon>
        <taxon>Bacilli</taxon>
        <taxon>Lactobacillales</taxon>
        <taxon>Streptococcaceae</taxon>
        <taxon>Streptococcus</taxon>
    </lineage>
</organism>
<dbReference type="GO" id="GO:0008551">
    <property type="term" value="F:P-type cadmium transporter activity"/>
    <property type="evidence" value="ECO:0007669"/>
    <property type="project" value="UniProtKB-EC"/>
</dbReference>
<keyword evidence="3" id="KW-0104">Cadmium</keyword>
<evidence type="ECO:0000256" key="7">
    <source>
        <dbReference type="ARBA" id="ARBA00023136"/>
    </source>
</evidence>
<dbReference type="PANTHER" id="PTHR48085:SF5">
    <property type="entry name" value="CADMIUM_ZINC-TRANSPORTING ATPASE HMA4-RELATED"/>
    <property type="match status" value="1"/>
</dbReference>
<keyword evidence="4 10" id="KW-0812">Transmembrane</keyword>
<dbReference type="Gene3D" id="3.40.1110.10">
    <property type="entry name" value="Calcium-transporting ATPase, cytoplasmic domain N"/>
    <property type="match status" value="1"/>
</dbReference>
<evidence type="ECO:0000256" key="8">
    <source>
        <dbReference type="ARBA" id="ARBA00039103"/>
    </source>
</evidence>
<evidence type="ECO:0000256" key="1">
    <source>
        <dbReference type="ARBA" id="ARBA00004370"/>
    </source>
</evidence>
<dbReference type="InterPro" id="IPR023299">
    <property type="entry name" value="ATPase_P-typ_cyto_dom_N"/>
</dbReference>
<evidence type="ECO:0000256" key="6">
    <source>
        <dbReference type="ARBA" id="ARBA00022989"/>
    </source>
</evidence>
<dbReference type="Proteomes" id="UP000254510">
    <property type="component" value="Unassembled WGS sequence"/>
</dbReference>
<comment type="catalytic activity">
    <reaction evidence="9">
        <text>Cd(2+)(in) + ATP + H2O = Cd(2+)(out) + ADP + phosphate + H(+)</text>
        <dbReference type="Rhea" id="RHEA:12132"/>
        <dbReference type="ChEBI" id="CHEBI:15377"/>
        <dbReference type="ChEBI" id="CHEBI:15378"/>
        <dbReference type="ChEBI" id="CHEBI:30616"/>
        <dbReference type="ChEBI" id="CHEBI:43474"/>
        <dbReference type="ChEBI" id="CHEBI:48775"/>
        <dbReference type="ChEBI" id="CHEBI:456216"/>
        <dbReference type="EC" id="7.2.2.21"/>
    </reaction>
</comment>